<evidence type="ECO:0000313" key="7">
    <source>
        <dbReference type="EMBL" id="MCL1627816.1"/>
    </source>
</evidence>
<feature type="binding site" evidence="6">
    <location>
        <begin position="122"/>
        <end position="123"/>
    </location>
    <ligand>
        <name>S-adenosyl-L-methionine</name>
        <dbReference type="ChEBI" id="CHEBI:59789"/>
    </ligand>
</feature>
<comment type="subcellular location">
    <subcellularLocation>
        <location evidence="6">Cytoplasm</location>
    </subcellularLocation>
</comment>
<dbReference type="PANTHER" id="PTHR31760">
    <property type="entry name" value="S-ADENOSYL-L-METHIONINE-DEPENDENT METHYLTRANSFERASES SUPERFAMILY PROTEIN"/>
    <property type="match status" value="1"/>
</dbReference>
<evidence type="ECO:0000313" key="8">
    <source>
        <dbReference type="Proteomes" id="UP001202550"/>
    </source>
</evidence>
<evidence type="ECO:0000256" key="5">
    <source>
        <dbReference type="ARBA" id="ARBA00022691"/>
    </source>
</evidence>
<dbReference type="GO" id="GO:0032259">
    <property type="term" value="P:methylation"/>
    <property type="evidence" value="ECO:0007669"/>
    <property type="project" value="UniProtKB-KW"/>
</dbReference>
<evidence type="ECO:0000256" key="6">
    <source>
        <dbReference type="HAMAP-Rule" id="MF_00074"/>
    </source>
</evidence>
<evidence type="ECO:0000256" key="4">
    <source>
        <dbReference type="ARBA" id="ARBA00022679"/>
    </source>
</evidence>
<evidence type="ECO:0000256" key="1">
    <source>
        <dbReference type="ARBA" id="ARBA00022490"/>
    </source>
</evidence>
<dbReference type="InterPro" id="IPR029063">
    <property type="entry name" value="SAM-dependent_MTases_sf"/>
</dbReference>
<keyword evidence="8" id="KW-1185">Reference proteome</keyword>
<keyword evidence="3 6" id="KW-0489">Methyltransferase</keyword>
<dbReference type="Gene3D" id="3.40.50.150">
    <property type="entry name" value="Vaccinia Virus protein VP39"/>
    <property type="match status" value="1"/>
</dbReference>
<proteinExistence type="inferred from homology"/>
<dbReference type="Proteomes" id="UP001202550">
    <property type="component" value="Unassembled WGS sequence"/>
</dbReference>
<keyword evidence="2 6" id="KW-0698">rRNA processing</keyword>
<dbReference type="PIRSF" id="PIRSF003078">
    <property type="entry name" value="GidB"/>
    <property type="match status" value="1"/>
</dbReference>
<evidence type="ECO:0000256" key="3">
    <source>
        <dbReference type="ARBA" id="ARBA00022603"/>
    </source>
</evidence>
<dbReference type="GO" id="GO:0008168">
    <property type="term" value="F:methyltransferase activity"/>
    <property type="evidence" value="ECO:0007669"/>
    <property type="project" value="UniProtKB-KW"/>
</dbReference>
<comment type="caution">
    <text evidence="6">Lacks conserved residue(s) required for the propagation of feature annotation.</text>
</comment>
<dbReference type="SUPFAM" id="SSF53335">
    <property type="entry name" value="S-adenosyl-L-methionine-dependent methyltransferases"/>
    <property type="match status" value="1"/>
</dbReference>
<comment type="catalytic activity">
    <reaction evidence="6">
        <text>guanosine(527) in 16S rRNA + S-adenosyl-L-methionine = N(7)-methylguanosine(527) in 16S rRNA + S-adenosyl-L-homocysteine</text>
        <dbReference type="Rhea" id="RHEA:42732"/>
        <dbReference type="Rhea" id="RHEA-COMP:10209"/>
        <dbReference type="Rhea" id="RHEA-COMP:10210"/>
        <dbReference type="ChEBI" id="CHEBI:57856"/>
        <dbReference type="ChEBI" id="CHEBI:59789"/>
        <dbReference type="ChEBI" id="CHEBI:74269"/>
        <dbReference type="ChEBI" id="CHEBI:74480"/>
        <dbReference type="EC" id="2.1.1.170"/>
    </reaction>
</comment>
<protein>
    <recommendedName>
        <fullName evidence="6">Ribosomal RNA small subunit methyltransferase G</fullName>
        <ecNumber evidence="6">2.1.1.170</ecNumber>
    </recommendedName>
    <alternativeName>
        <fullName evidence="6">16S rRNA 7-methylguanosine methyltransferase</fullName>
        <shortName evidence="6">16S rRNA m7G methyltransferase</shortName>
    </alternativeName>
</protein>
<feature type="binding site" evidence="6">
    <location>
        <position position="73"/>
    </location>
    <ligand>
        <name>S-adenosyl-L-methionine</name>
        <dbReference type="ChEBI" id="CHEBI:59789"/>
    </ligand>
</feature>
<evidence type="ECO:0000256" key="2">
    <source>
        <dbReference type="ARBA" id="ARBA00022552"/>
    </source>
</evidence>
<name>A0ABT0LYX8_9RHOB</name>
<dbReference type="InterPro" id="IPR003682">
    <property type="entry name" value="rRNA_ssu_MeTfrase_G"/>
</dbReference>
<dbReference type="EC" id="2.1.1.170" evidence="6"/>
<organism evidence="7 8">
    <name type="scientific">Roseinatronobacter domitianus</name>
    <dbReference type="NCBI Taxonomy" id="2940293"/>
    <lineage>
        <taxon>Bacteria</taxon>
        <taxon>Pseudomonadati</taxon>
        <taxon>Pseudomonadota</taxon>
        <taxon>Alphaproteobacteria</taxon>
        <taxon>Rhodobacterales</taxon>
        <taxon>Paracoccaceae</taxon>
        <taxon>Roseinatronobacter</taxon>
    </lineage>
</organism>
<keyword evidence="5 6" id="KW-0949">S-adenosyl-L-methionine</keyword>
<gene>
    <name evidence="6 7" type="primary">rsmG</name>
    <name evidence="7" type="ORF">M3N55_03655</name>
</gene>
<keyword evidence="1 6" id="KW-0963">Cytoplasm</keyword>
<dbReference type="HAMAP" id="MF_00074">
    <property type="entry name" value="16SrRNA_methyltr_G"/>
    <property type="match status" value="1"/>
</dbReference>
<comment type="function">
    <text evidence="6">Specifically methylates the N7 position of guanine in position 527 of 16S rRNA.</text>
</comment>
<accession>A0ABT0LYX8</accession>
<dbReference type="Pfam" id="PF02527">
    <property type="entry name" value="GidB"/>
    <property type="match status" value="1"/>
</dbReference>
<dbReference type="PANTHER" id="PTHR31760:SF0">
    <property type="entry name" value="S-ADENOSYL-L-METHIONINE-DEPENDENT METHYLTRANSFERASES SUPERFAMILY PROTEIN"/>
    <property type="match status" value="1"/>
</dbReference>
<dbReference type="NCBIfam" id="TIGR00138">
    <property type="entry name" value="rsmG_gidB"/>
    <property type="match status" value="1"/>
</dbReference>
<sequence>MPQSLDGNVSRETHEKLQALEALVRRWNPRINLVAASTLDDLWARHIVDSMQVFELVGQPVTSWVDLGSGGGFPGIVCAIMALEQMPDCHFTLVESDKRKAAFLLVCQQQFSLNLTVRVERAEQLSPVSADVVSARALAPLPQLLPLVHRHLALGGIALLPKGKNHMAELEAARAEWQFDVTSHDSKTDESARILALKDIQRV</sequence>
<dbReference type="EMBL" id="JALZWP010000002">
    <property type="protein sequence ID" value="MCL1627816.1"/>
    <property type="molecule type" value="Genomic_DNA"/>
</dbReference>
<feature type="binding site" evidence="6">
    <location>
        <position position="136"/>
    </location>
    <ligand>
        <name>S-adenosyl-L-methionine</name>
        <dbReference type="ChEBI" id="CHEBI:59789"/>
    </ligand>
</feature>
<comment type="similarity">
    <text evidence="6">Belongs to the methyltransferase superfamily. RNA methyltransferase RsmG family.</text>
</comment>
<comment type="caution">
    <text evidence="7">The sequence shown here is derived from an EMBL/GenBank/DDBJ whole genome shotgun (WGS) entry which is preliminary data.</text>
</comment>
<reference evidence="7 8" key="1">
    <citation type="submission" date="2022-05" db="EMBL/GenBank/DDBJ databases">
        <title>Seasonal and diel survey of microbial diversity of the Tyrrhenian coast.</title>
        <authorList>
            <person name="Gattoni G."/>
            <person name="Corral P."/>
        </authorList>
    </citation>
    <scope>NUCLEOTIDE SEQUENCE [LARGE SCALE GENOMIC DNA]</scope>
    <source>
        <strain evidence="7 8">V10</strain>
    </source>
</reference>
<feature type="binding site" evidence="6">
    <location>
        <position position="68"/>
    </location>
    <ligand>
        <name>S-adenosyl-L-methionine</name>
        <dbReference type="ChEBI" id="CHEBI:59789"/>
    </ligand>
</feature>
<keyword evidence="4 6" id="KW-0808">Transferase</keyword>